<dbReference type="OrthoDB" id="8730636at2"/>
<dbReference type="EMBL" id="FRCP01000006">
    <property type="protein sequence ID" value="SHM10203.1"/>
    <property type="molecule type" value="Genomic_DNA"/>
</dbReference>
<dbReference type="RefSeq" id="WP_073283114.1">
    <property type="nucleotide sequence ID" value="NZ_FRCP01000006.1"/>
</dbReference>
<accession>A0A1M7G1R4</accession>
<evidence type="ECO:0000313" key="1">
    <source>
        <dbReference type="EMBL" id="SHM10203.1"/>
    </source>
</evidence>
<evidence type="ECO:0000313" key="2">
    <source>
        <dbReference type="Proteomes" id="UP000184038"/>
    </source>
</evidence>
<evidence type="ECO:0008006" key="3">
    <source>
        <dbReference type="Google" id="ProtNLM"/>
    </source>
</evidence>
<reference evidence="1 2" key="1">
    <citation type="submission" date="2016-11" db="EMBL/GenBank/DDBJ databases">
        <authorList>
            <person name="Jaros S."/>
            <person name="Januszkiewicz K."/>
            <person name="Wedrychowicz H."/>
        </authorList>
    </citation>
    <scope>NUCLEOTIDE SEQUENCE [LARGE SCALE GENOMIC DNA]</scope>
    <source>
        <strain evidence="1 2">DSM 15930</strain>
    </source>
</reference>
<name>A0A1M7G1R4_9FIRM</name>
<dbReference type="Proteomes" id="UP000184038">
    <property type="component" value="Unassembled WGS sequence"/>
</dbReference>
<dbReference type="AlphaFoldDB" id="A0A1M7G1R4"/>
<proteinExistence type="predicted"/>
<keyword evidence="2" id="KW-1185">Reference proteome</keyword>
<organism evidence="1 2">
    <name type="scientific">Anaerosporobacter mobilis DSM 15930</name>
    <dbReference type="NCBI Taxonomy" id="1120996"/>
    <lineage>
        <taxon>Bacteria</taxon>
        <taxon>Bacillati</taxon>
        <taxon>Bacillota</taxon>
        <taxon>Clostridia</taxon>
        <taxon>Lachnospirales</taxon>
        <taxon>Lachnospiraceae</taxon>
        <taxon>Anaerosporobacter</taxon>
    </lineage>
</organism>
<gene>
    <name evidence="1" type="ORF">SAMN02746066_00776</name>
</gene>
<sequence>MGYKNFNSSVYCPVFSIANIQDFTTFEKHFDELVKHTNVGKVYLETYRGGNMLIEEELLKLKSFFESKGMKLAGGITTEDEDHGDGGFHPFCYTSSQTREKLKSIVTLTSKLFDEFILDDFYFTNCRCPRCIETKGTRSWTQFRLDLMKDISENAIVKTAKEVNPNVKAIIKYPNWYEHYQDAGYNLEDEPLIFDYIYTGTETRNPMYSQQHLPKYLSYFIVRYLEHVKPGKNLGGWFDPYECTYNLTSYLDQAYLTLFAKAKEAMLFNLSSLTKDPTFHNFAPAVGRMMEDVDGYLQLLGTPTGVATYLPYHSHGEDFLHNYIGMCGIPLDPYPTYPSEAKNILLTANAACDPEIIEKVKKSLMHGADVMVTSGFVEKLGDDFLEFMHVTYTSRKALVNSYAYSPNGGVSYGGHVETSNKILIPQLEFFTNDVWELIGGLGTDNNFPILLKTKYGNGRMFIVTIPDDFGDLYNYPETILNTIRESIQDQMRVRLQSRSNVTLFTYDNDTFIVRSFNPFIHNISIVINEEDVVLYDLEREREVTGTSINGETIFSVEAYPSTNMVYQIKRLNP</sequence>
<protein>
    <recommendedName>
        <fullName evidence="3">Permease</fullName>
    </recommendedName>
</protein>